<proteinExistence type="predicted"/>
<gene>
    <name evidence="2" type="ORF">ABMA28_000991</name>
</gene>
<feature type="non-terminal residue" evidence="2">
    <location>
        <position position="54"/>
    </location>
</feature>
<dbReference type="AlphaFoldDB" id="A0ABD0T480"/>
<organism evidence="2 3">
    <name type="scientific">Loxostege sticticalis</name>
    <name type="common">Beet webworm moth</name>
    <dbReference type="NCBI Taxonomy" id="481309"/>
    <lineage>
        <taxon>Eukaryota</taxon>
        <taxon>Metazoa</taxon>
        <taxon>Ecdysozoa</taxon>
        <taxon>Arthropoda</taxon>
        <taxon>Hexapoda</taxon>
        <taxon>Insecta</taxon>
        <taxon>Pterygota</taxon>
        <taxon>Neoptera</taxon>
        <taxon>Endopterygota</taxon>
        <taxon>Lepidoptera</taxon>
        <taxon>Glossata</taxon>
        <taxon>Ditrysia</taxon>
        <taxon>Pyraloidea</taxon>
        <taxon>Crambidae</taxon>
        <taxon>Pyraustinae</taxon>
        <taxon>Loxostege</taxon>
    </lineage>
</organism>
<comment type="caution">
    <text evidence="2">The sequence shown here is derived from an EMBL/GenBank/DDBJ whole genome shotgun (WGS) entry which is preliminary data.</text>
</comment>
<reference evidence="2 3" key="1">
    <citation type="submission" date="2024-06" db="EMBL/GenBank/DDBJ databases">
        <title>A chromosome-level genome assembly of beet webworm, Loxostege sticticalis.</title>
        <authorList>
            <person name="Zhang Y."/>
        </authorList>
    </citation>
    <scope>NUCLEOTIDE SEQUENCE [LARGE SCALE GENOMIC DNA]</scope>
    <source>
        <strain evidence="2">AQ028</strain>
        <tissue evidence="2">Male pupae</tissue>
    </source>
</reference>
<protein>
    <submittedName>
        <fullName evidence="2">Uncharacterized protein</fullName>
    </submittedName>
</protein>
<evidence type="ECO:0000313" key="2">
    <source>
        <dbReference type="EMBL" id="KAL0832831.1"/>
    </source>
</evidence>
<accession>A0ABD0T480</accession>
<name>A0ABD0T480_LOXSC</name>
<feature type="region of interest" description="Disordered" evidence="1">
    <location>
        <begin position="1"/>
        <end position="54"/>
    </location>
</feature>
<feature type="non-terminal residue" evidence="2">
    <location>
        <position position="1"/>
    </location>
</feature>
<evidence type="ECO:0000313" key="3">
    <source>
        <dbReference type="Proteomes" id="UP001549921"/>
    </source>
</evidence>
<sequence length="54" mass="5996">RRQGAGAPRLAPSVHTVRGQTRWRPPCRRPRYTSCWPTPTPNADPSADGLTLND</sequence>
<dbReference type="Proteomes" id="UP001549921">
    <property type="component" value="Unassembled WGS sequence"/>
</dbReference>
<dbReference type="EMBL" id="JBEDNZ010000010">
    <property type="protein sequence ID" value="KAL0832831.1"/>
    <property type="molecule type" value="Genomic_DNA"/>
</dbReference>
<evidence type="ECO:0000256" key="1">
    <source>
        <dbReference type="SAM" id="MobiDB-lite"/>
    </source>
</evidence>